<reference evidence="2" key="1">
    <citation type="submission" date="2022-12" db="EMBL/GenBank/DDBJ databases">
        <authorList>
            <person name="Alioto T."/>
            <person name="Alioto T."/>
            <person name="Gomez Garrido J."/>
        </authorList>
    </citation>
    <scope>NUCLEOTIDE SEQUENCE</scope>
</reference>
<gene>
    <name evidence="2" type="ORF">PODLI_1B002605</name>
</gene>
<evidence type="ECO:0000256" key="1">
    <source>
        <dbReference type="SAM" id="MobiDB-lite"/>
    </source>
</evidence>
<feature type="region of interest" description="Disordered" evidence="1">
    <location>
        <begin position="1"/>
        <end position="32"/>
    </location>
</feature>
<protein>
    <submittedName>
        <fullName evidence="2">Uncharacterized protein</fullName>
    </submittedName>
</protein>
<evidence type="ECO:0000313" key="2">
    <source>
        <dbReference type="EMBL" id="CAI5799446.1"/>
    </source>
</evidence>
<accession>A0AA35LND2</accession>
<keyword evidence="3" id="KW-1185">Reference proteome</keyword>
<proteinExistence type="predicted"/>
<organism evidence="2 3">
    <name type="scientific">Podarcis lilfordi</name>
    <name type="common">Lilford's wall lizard</name>
    <dbReference type="NCBI Taxonomy" id="74358"/>
    <lineage>
        <taxon>Eukaryota</taxon>
        <taxon>Metazoa</taxon>
        <taxon>Chordata</taxon>
        <taxon>Craniata</taxon>
        <taxon>Vertebrata</taxon>
        <taxon>Euteleostomi</taxon>
        <taxon>Lepidosauria</taxon>
        <taxon>Squamata</taxon>
        <taxon>Bifurcata</taxon>
        <taxon>Unidentata</taxon>
        <taxon>Episquamata</taxon>
        <taxon>Laterata</taxon>
        <taxon>Lacertibaenia</taxon>
        <taxon>Lacertidae</taxon>
        <taxon>Podarcis</taxon>
    </lineage>
</organism>
<dbReference type="EMBL" id="OX395145">
    <property type="protein sequence ID" value="CAI5799446.1"/>
    <property type="molecule type" value="Genomic_DNA"/>
</dbReference>
<evidence type="ECO:0000313" key="3">
    <source>
        <dbReference type="Proteomes" id="UP001178461"/>
    </source>
</evidence>
<dbReference type="Proteomes" id="UP001178461">
    <property type="component" value="Chromosome W"/>
</dbReference>
<name>A0AA35LND2_9SAUR</name>
<dbReference type="AlphaFoldDB" id="A0AA35LND2"/>
<sequence length="94" mass="9714">MAAAAGEDEPSARALLALQHTTPSPPPLGAPASPLALPSALAHLQGCDVEFVMHQATVTIRCNLSQGAMDVNMGVFIDGTFQRRGGPALQLPLQ</sequence>